<dbReference type="InterPro" id="IPR029063">
    <property type="entry name" value="SAM-dependent_MTases_sf"/>
</dbReference>
<name>A0A154VZU7_9PROT</name>
<accession>A0A154VZU7</accession>
<reference evidence="1 2" key="1">
    <citation type="submission" date="2015-12" db="EMBL/GenBank/DDBJ databases">
        <title>Genome sequence of Oceanibaculum pacificum MCCC 1A02656.</title>
        <authorList>
            <person name="Lu L."/>
            <person name="Lai Q."/>
            <person name="Shao Z."/>
            <person name="Qian P."/>
        </authorList>
    </citation>
    <scope>NUCLEOTIDE SEQUENCE [LARGE SCALE GENOMIC DNA]</scope>
    <source>
        <strain evidence="1 2">MCCC 1A02656</strain>
    </source>
</reference>
<sequence>MNDMDGLGIEPMIARSYERYYASGLYDRRYPRHNPRSLAAILEVGGKARGILDFGCGDGRYTLPLLHTTEATIYGYDICPMALSGLRTRLAGETARARVRLVQGPTEHYTDGQPIDLALIMFGVLGHVPGRAARIAILRRIRKLLSAEGEGRLVISVPNANRRFRTEQREHDALRAAGTPEAPALEEGDILYSRGAGKERIELFYHLYTPESLSAELREAGFGDIRMRVESVLSESAVTRSGFWRAVDGALYGVTPLALGYGILATART</sequence>
<gene>
    <name evidence="1" type="ORF">AUP43_10600</name>
</gene>
<dbReference type="Proteomes" id="UP000076400">
    <property type="component" value="Unassembled WGS sequence"/>
</dbReference>
<dbReference type="EMBL" id="LPXN01000120">
    <property type="protein sequence ID" value="KZD06780.1"/>
    <property type="molecule type" value="Genomic_DNA"/>
</dbReference>
<evidence type="ECO:0008006" key="3">
    <source>
        <dbReference type="Google" id="ProtNLM"/>
    </source>
</evidence>
<dbReference type="SUPFAM" id="SSF53335">
    <property type="entry name" value="S-adenosyl-L-methionine-dependent methyltransferases"/>
    <property type="match status" value="1"/>
</dbReference>
<evidence type="ECO:0000313" key="1">
    <source>
        <dbReference type="EMBL" id="KZD06780.1"/>
    </source>
</evidence>
<protein>
    <recommendedName>
        <fullName evidence="3">Methyltransferase domain-containing protein</fullName>
    </recommendedName>
</protein>
<keyword evidence="2" id="KW-1185">Reference proteome</keyword>
<dbReference type="Gene3D" id="3.40.50.150">
    <property type="entry name" value="Vaccinia Virus protein VP39"/>
    <property type="match status" value="1"/>
</dbReference>
<dbReference type="PANTHER" id="PTHR43861">
    <property type="entry name" value="TRANS-ACONITATE 2-METHYLTRANSFERASE-RELATED"/>
    <property type="match status" value="1"/>
</dbReference>
<evidence type="ECO:0000313" key="2">
    <source>
        <dbReference type="Proteomes" id="UP000076400"/>
    </source>
</evidence>
<dbReference type="STRING" id="580166.AUP43_10600"/>
<proteinExistence type="predicted"/>
<dbReference type="CDD" id="cd02440">
    <property type="entry name" value="AdoMet_MTases"/>
    <property type="match status" value="1"/>
</dbReference>
<organism evidence="1 2">
    <name type="scientific">Oceanibaculum pacificum</name>
    <dbReference type="NCBI Taxonomy" id="580166"/>
    <lineage>
        <taxon>Bacteria</taxon>
        <taxon>Pseudomonadati</taxon>
        <taxon>Pseudomonadota</taxon>
        <taxon>Alphaproteobacteria</taxon>
        <taxon>Rhodospirillales</taxon>
        <taxon>Oceanibaculaceae</taxon>
        <taxon>Oceanibaculum</taxon>
    </lineage>
</organism>
<dbReference type="AlphaFoldDB" id="A0A154VZU7"/>
<dbReference type="Pfam" id="PF13489">
    <property type="entry name" value="Methyltransf_23"/>
    <property type="match status" value="1"/>
</dbReference>
<comment type="caution">
    <text evidence="1">The sequence shown here is derived from an EMBL/GenBank/DDBJ whole genome shotgun (WGS) entry which is preliminary data.</text>
</comment>